<accession>A0A420NE03</accession>
<sequence>MELLALATSAATMPTYCDPDYDVDDCAEDLLSITTAEDKST</sequence>
<name>A0A420NE03_FUSOX</name>
<gene>
    <name evidence="1" type="ORF">BFJ69_g5538</name>
</gene>
<protein>
    <submittedName>
        <fullName evidence="1">Uncharacterized protein</fullName>
    </submittedName>
</protein>
<proteinExistence type="predicted"/>
<reference evidence="1 2" key="1">
    <citation type="journal article" date="2018" name="Sci. Rep.">
        <title>Characterisation of pathogen-specific regions and novel effector candidates in Fusarium oxysporum f. sp. cepae.</title>
        <authorList>
            <person name="Armitage A.D."/>
            <person name="Taylor A."/>
            <person name="Sobczyk M.K."/>
            <person name="Baxter L."/>
            <person name="Greenfield B.P."/>
            <person name="Bates H.J."/>
            <person name="Wilson F."/>
            <person name="Jackson A.C."/>
            <person name="Ott S."/>
            <person name="Harrison R.J."/>
            <person name="Clarkson J.P."/>
        </authorList>
    </citation>
    <scope>NUCLEOTIDE SEQUENCE [LARGE SCALE GENOMIC DNA]</scope>
    <source>
        <strain evidence="1 2">Fo_A13</strain>
    </source>
</reference>
<dbReference type="EMBL" id="MRCX01000038">
    <property type="protein sequence ID" value="RKK78488.1"/>
    <property type="molecule type" value="Genomic_DNA"/>
</dbReference>
<organism evidence="1 2">
    <name type="scientific">Fusarium oxysporum</name>
    <name type="common">Fusarium vascular wilt</name>
    <dbReference type="NCBI Taxonomy" id="5507"/>
    <lineage>
        <taxon>Eukaryota</taxon>
        <taxon>Fungi</taxon>
        <taxon>Dikarya</taxon>
        <taxon>Ascomycota</taxon>
        <taxon>Pezizomycotina</taxon>
        <taxon>Sordariomycetes</taxon>
        <taxon>Hypocreomycetidae</taxon>
        <taxon>Hypocreales</taxon>
        <taxon>Nectriaceae</taxon>
        <taxon>Fusarium</taxon>
        <taxon>Fusarium oxysporum species complex</taxon>
    </lineage>
</organism>
<dbReference type="Proteomes" id="UP000285084">
    <property type="component" value="Unassembled WGS sequence"/>
</dbReference>
<dbReference type="AlphaFoldDB" id="A0A420NE03"/>
<evidence type="ECO:0000313" key="2">
    <source>
        <dbReference type="Proteomes" id="UP000285084"/>
    </source>
</evidence>
<comment type="caution">
    <text evidence="1">The sequence shown here is derived from an EMBL/GenBank/DDBJ whole genome shotgun (WGS) entry which is preliminary data.</text>
</comment>
<evidence type="ECO:0000313" key="1">
    <source>
        <dbReference type="EMBL" id="RKK78488.1"/>
    </source>
</evidence>